<dbReference type="Proteomes" id="UP000548423">
    <property type="component" value="Unassembled WGS sequence"/>
</dbReference>
<proteinExistence type="predicted"/>
<reference evidence="3" key="1">
    <citation type="submission" date="2020-07" db="EMBL/GenBank/DDBJ databases">
        <authorList>
            <person name="Partida-Martinez L."/>
            <person name="Huntemann M."/>
            <person name="Clum A."/>
            <person name="Wang J."/>
            <person name="Palaniappan K."/>
            <person name="Ritter S."/>
            <person name="Chen I.-M."/>
            <person name="Stamatis D."/>
            <person name="Reddy T."/>
            <person name="O'Malley R."/>
            <person name="Daum C."/>
            <person name="Shapiro N."/>
            <person name="Ivanova N."/>
            <person name="Kyrpides N."/>
            <person name="Woyke T."/>
        </authorList>
    </citation>
    <scope>NUCLEOTIDE SEQUENCE [LARGE SCALE GENOMIC DNA]</scope>
    <source>
        <strain evidence="3">AT2.8</strain>
    </source>
</reference>
<gene>
    <name evidence="2" type="ORF">F4694_006519</name>
</gene>
<dbReference type="AlphaFoldDB" id="A0A852TPN3"/>
<keyword evidence="1" id="KW-1133">Transmembrane helix</keyword>
<sequence length="39" mass="4417">MTAIHVLNYAIPIAFVVFFGYLLDRMCKPAKSDEKIEGD</sequence>
<evidence type="ECO:0000256" key="1">
    <source>
        <dbReference type="SAM" id="Phobius"/>
    </source>
</evidence>
<dbReference type="EMBL" id="JACCBX010000025">
    <property type="protein sequence ID" value="NYE09616.1"/>
    <property type="molecule type" value="Genomic_DNA"/>
</dbReference>
<accession>A0A852TPN3</accession>
<keyword evidence="1" id="KW-0812">Transmembrane</keyword>
<reference evidence="3" key="2">
    <citation type="submission" date="2020-08" db="EMBL/GenBank/DDBJ databases">
        <title>The Agave Microbiome: Exploring the role of microbial communities in plant adaptations to desert environments.</title>
        <authorList>
            <person name="Partida-Martinez L.P."/>
        </authorList>
    </citation>
    <scope>NUCLEOTIDE SEQUENCE [LARGE SCALE GENOMIC DNA]</scope>
    <source>
        <strain evidence="3">AT2.8</strain>
    </source>
</reference>
<feature type="transmembrane region" description="Helical" evidence="1">
    <location>
        <begin position="6"/>
        <end position="23"/>
    </location>
</feature>
<protein>
    <submittedName>
        <fullName evidence="2">Uncharacterized protein</fullName>
    </submittedName>
</protein>
<evidence type="ECO:0000313" key="3">
    <source>
        <dbReference type="Proteomes" id="UP000548423"/>
    </source>
</evidence>
<comment type="caution">
    <text evidence="2">The sequence shown here is derived from an EMBL/GenBank/DDBJ whole genome shotgun (WGS) entry which is preliminary data.</text>
</comment>
<evidence type="ECO:0000313" key="2">
    <source>
        <dbReference type="EMBL" id="NYE09616.1"/>
    </source>
</evidence>
<organism evidence="2 3">
    <name type="scientific">Neobacillus niacini</name>
    <dbReference type="NCBI Taxonomy" id="86668"/>
    <lineage>
        <taxon>Bacteria</taxon>
        <taxon>Bacillati</taxon>
        <taxon>Bacillota</taxon>
        <taxon>Bacilli</taxon>
        <taxon>Bacillales</taxon>
        <taxon>Bacillaceae</taxon>
        <taxon>Neobacillus</taxon>
    </lineage>
</organism>
<name>A0A852TPN3_9BACI</name>
<keyword evidence="1" id="KW-0472">Membrane</keyword>